<protein>
    <submittedName>
        <fullName evidence="1">Uncharacterized protein</fullName>
    </submittedName>
</protein>
<reference evidence="1" key="1">
    <citation type="submission" date="2016-07" db="EMBL/GenBank/DDBJ databases">
        <title>Microvirga ossetica sp. nov. a new species of rhizobia isolated from root nodules of the legume species Vicia alpestris Steven originated from North Ossetia region in the Caucasus.</title>
        <authorList>
            <person name="Safronova V.I."/>
            <person name="Kuznetsova I.G."/>
            <person name="Sazanova A.L."/>
            <person name="Belimov A."/>
            <person name="Andronov E."/>
            <person name="Osledkin Y.S."/>
            <person name="Onishchuk O.P."/>
            <person name="Kurchak O.N."/>
            <person name="Shaposhnikov A.I."/>
            <person name="Willems A."/>
            <person name="Tikhonovich I.A."/>
        </authorList>
    </citation>
    <scope>NUCLEOTIDE SEQUENCE [LARGE SCALE GENOMIC DNA]</scope>
    <source>
        <strain evidence="1">V5/3M</strain>
    </source>
</reference>
<dbReference type="KEGG" id="moc:BB934_08620"/>
<dbReference type="OrthoDB" id="5764702at2"/>
<sequence>MKVIKKTIRAPLRLLGFKIVRLTPSARTHELPTRAPELSARQVSECRVFPSREAWLTTIPKGSTIAEIGVANGDFSEAILRLSNPDREKRQELLLGAINS</sequence>
<name>A0A1B2EE75_9HYPH</name>
<organism evidence="1">
    <name type="scientific">Microvirga ossetica</name>
    <dbReference type="NCBI Taxonomy" id="1882682"/>
    <lineage>
        <taxon>Bacteria</taxon>
        <taxon>Pseudomonadati</taxon>
        <taxon>Pseudomonadota</taxon>
        <taxon>Alphaproteobacteria</taxon>
        <taxon>Hyphomicrobiales</taxon>
        <taxon>Methylobacteriaceae</taxon>
        <taxon>Microvirga</taxon>
    </lineage>
</organism>
<evidence type="ECO:0000313" key="1">
    <source>
        <dbReference type="EMBL" id="ANY78290.1"/>
    </source>
</evidence>
<dbReference type="AlphaFoldDB" id="A0A1B2EE75"/>
<proteinExistence type="predicted"/>
<accession>A0A1B2EE75</accession>
<dbReference type="RefSeq" id="WP_099509280.1">
    <property type="nucleotide sequence ID" value="NZ_CP016616.1"/>
</dbReference>
<gene>
    <name evidence="1" type="ORF">BB934_08620</name>
</gene>
<dbReference type="EMBL" id="CP016616">
    <property type="protein sequence ID" value="ANY78290.1"/>
    <property type="molecule type" value="Genomic_DNA"/>
</dbReference>